<dbReference type="InterPro" id="IPR050368">
    <property type="entry name" value="ClC-type_chloride_channel"/>
</dbReference>
<dbReference type="RefSeq" id="WP_182614256.1">
    <property type="nucleotide sequence ID" value="NZ_BAAATF010000002.1"/>
</dbReference>
<gene>
    <name evidence="6" type="ORF">FHX71_000486</name>
</gene>
<dbReference type="Proteomes" id="UP000540568">
    <property type="component" value="Unassembled WGS sequence"/>
</dbReference>
<evidence type="ECO:0000256" key="5">
    <source>
        <dbReference type="SAM" id="Phobius"/>
    </source>
</evidence>
<feature type="transmembrane region" description="Helical" evidence="5">
    <location>
        <begin position="56"/>
        <end position="76"/>
    </location>
</feature>
<feature type="transmembrane region" description="Helical" evidence="5">
    <location>
        <begin position="222"/>
        <end position="244"/>
    </location>
</feature>
<sequence length="422" mass="41865">MDAHGKRPLATLVGLPAVVGVAAALFATLFTSLVHGGEWLFWTWLPGALGLDGVPWWWVVLLLLLGALGVAGASRLPGHGGHHPLDGFAFDITARELPSTLLAAASSLVFGAVLGPEAPLLAIGTSIGFAVHRRLGTDASKVLIMASAAAALGVVLGNPVVTMLLVLEAMFLSAQPRPEQPVLQVVPILAALGAGYVVRIGIADWPGVHVPELSMGDLGSYPALLVVDLLAGIVVAVAAAGLIVGAMRFGGVARNLAARGPFVALLAGGLAVALLAVLVRATTGADIDTVLFSGQQSLSTLTTTTAAGTLVVVAVVKSAAYSVSLGTGFHGGTIFPSVFIGAAAGAATALLIPGTTLAPLVACGIAAGVAAAAGMPVTALVLALLLCVSAGAAVTVPAILGAVVGTLLKGLFNARRPATVQS</sequence>
<reference evidence="6 7" key="1">
    <citation type="submission" date="2020-07" db="EMBL/GenBank/DDBJ databases">
        <title>Sequencing the genomes of 1000 actinobacteria strains.</title>
        <authorList>
            <person name="Klenk H.-P."/>
        </authorList>
    </citation>
    <scope>NUCLEOTIDE SEQUENCE [LARGE SCALE GENOMIC DNA]</scope>
    <source>
        <strain evidence="6 7">DSM 44121</strain>
    </source>
</reference>
<protein>
    <submittedName>
        <fullName evidence="6">H+/Cl- antiporter ClcA</fullName>
    </submittedName>
</protein>
<dbReference type="InterPro" id="IPR001807">
    <property type="entry name" value="ClC"/>
</dbReference>
<evidence type="ECO:0000313" key="7">
    <source>
        <dbReference type="Proteomes" id="UP000540568"/>
    </source>
</evidence>
<comment type="subcellular location">
    <subcellularLocation>
        <location evidence="1">Membrane</location>
        <topology evidence="1">Multi-pass membrane protein</topology>
    </subcellularLocation>
</comment>
<proteinExistence type="predicted"/>
<evidence type="ECO:0000256" key="3">
    <source>
        <dbReference type="ARBA" id="ARBA00022989"/>
    </source>
</evidence>
<dbReference type="SUPFAM" id="SSF81340">
    <property type="entry name" value="Clc chloride channel"/>
    <property type="match status" value="1"/>
</dbReference>
<feature type="transmembrane region" description="Helical" evidence="5">
    <location>
        <begin position="142"/>
        <end position="170"/>
    </location>
</feature>
<feature type="transmembrane region" description="Helical" evidence="5">
    <location>
        <begin position="328"/>
        <end position="351"/>
    </location>
</feature>
<dbReference type="Pfam" id="PF00654">
    <property type="entry name" value="Voltage_CLC"/>
    <property type="match status" value="1"/>
</dbReference>
<dbReference type="GO" id="GO:0016020">
    <property type="term" value="C:membrane"/>
    <property type="evidence" value="ECO:0007669"/>
    <property type="project" value="UniProtKB-SubCell"/>
</dbReference>
<dbReference type="InterPro" id="IPR014743">
    <property type="entry name" value="Cl-channel_core"/>
</dbReference>
<keyword evidence="7" id="KW-1185">Reference proteome</keyword>
<feature type="transmembrane region" description="Helical" evidence="5">
    <location>
        <begin position="256"/>
        <end position="278"/>
    </location>
</feature>
<evidence type="ECO:0000313" key="6">
    <source>
        <dbReference type="EMBL" id="MBA8806544.1"/>
    </source>
</evidence>
<dbReference type="EMBL" id="JACGWV010000001">
    <property type="protein sequence ID" value="MBA8806544.1"/>
    <property type="molecule type" value="Genomic_DNA"/>
</dbReference>
<evidence type="ECO:0000256" key="2">
    <source>
        <dbReference type="ARBA" id="ARBA00022692"/>
    </source>
</evidence>
<dbReference type="AlphaFoldDB" id="A0A7W3J5H1"/>
<name>A0A7W3J5H1_9MICO</name>
<comment type="caution">
    <text evidence="6">The sequence shown here is derived from an EMBL/GenBank/DDBJ whole genome shotgun (WGS) entry which is preliminary data.</text>
</comment>
<dbReference type="Gene3D" id="1.10.3080.10">
    <property type="entry name" value="Clc chloride channel"/>
    <property type="match status" value="1"/>
</dbReference>
<dbReference type="GO" id="GO:0015108">
    <property type="term" value="F:chloride transmembrane transporter activity"/>
    <property type="evidence" value="ECO:0007669"/>
    <property type="project" value="InterPro"/>
</dbReference>
<accession>A0A7W3J5H1</accession>
<feature type="transmembrane region" description="Helical" evidence="5">
    <location>
        <begin position="12"/>
        <end position="36"/>
    </location>
</feature>
<feature type="transmembrane region" description="Helical" evidence="5">
    <location>
        <begin position="357"/>
        <end position="375"/>
    </location>
</feature>
<evidence type="ECO:0000256" key="1">
    <source>
        <dbReference type="ARBA" id="ARBA00004141"/>
    </source>
</evidence>
<feature type="transmembrane region" description="Helical" evidence="5">
    <location>
        <begin position="382"/>
        <end position="408"/>
    </location>
</feature>
<feature type="transmembrane region" description="Helical" evidence="5">
    <location>
        <begin position="298"/>
        <end position="316"/>
    </location>
</feature>
<evidence type="ECO:0000256" key="4">
    <source>
        <dbReference type="ARBA" id="ARBA00023136"/>
    </source>
</evidence>
<organism evidence="6 7">
    <name type="scientific">Promicromonospora sukumoe</name>
    <dbReference type="NCBI Taxonomy" id="88382"/>
    <lineage>
        <taxon>Bacteria</taxon>
        <taxon>Bacillati</taxon>
        <taxon>Actinomycetota</taxon>
        <taxon>Actinomycetes</taxon>
        <taxon>Micrococcales</taxon>
        <taxon>Promicromonosporaceae</taxon>
        <taxon>Promicromonospora</taxon>
    </lineage>
</organism>
<feature type="transmembrane region" description="Helical" evidence="5">
    <location>
        <begin position="182"/>
        <end position="202"/>
    </location>
</feature>
<dbReference type="PANTHER" id="PTHR43427:SF12">
    <property type="entry name" value="CHLORIDE TRANSPORTER"/>
    <property type="match status" value="1"/>
</dbReference>
<keyword evidence="2 5" id="KW-0812">Transmembrane</keyword>
<keyword evidence="4 5" id="KW-0472">Membrane</keyword>
<dbReference type="PANTHER" id="PTHR43427">
    <property type="entry name" value="CHLORIDE CHANNEL PROTEIN CLC-E"/>
    <property type="match status" value="1"/>
</dbReference>
<keyword evidence="3 5" id="KW-1133">Transmembrane helix</keyword>